<comment type="caution">
    <text evidence="2">The sequence shown here is derived from an EMBL/GenBank/DDBJ whole genome shotgun (WGS) entry which is preliminary data.</text>
</comment>
<gene>
    <name evidence="2" type="ORF">H8744_06195</name>
</gene>
<accession>A0A926F6M1</accession>
<dbReference type="InterPro" id="IPR013229">
    <property type="entry name" value="PEGA"/>
</dbReference>
<evidence type="ECO:0000313" key="2">
    <source>
        <dbReference type="EMBL" id="MBC8592849.1"/>
    </source>
</evidence>
<evidence type="ECO:0000259" key="1">
    <source>
        <dbReference type="Pfam" id="PF08308"/>
    </source>
</evidence>
<reference evidence="2" key="1">
    <citation type="submission" date="2020-08" db="EMBL/GenBank/DDBJ databases">
        <title>Genome public.</title>
        <authorList>
            <person name="Liu C."/>
            <person name="Sun Q."/>
        </authorList>
    </citation>
    <scope>NUCLEOTIDE SEQUENCE</scope>
    <source>
        <strain evidence="2">N12</strain>
    </source>
</reference>
<proteinExistence type="predicted"/>
<dbReference type="InterPro" id="IPR011250">
    <property type="entry name" value="OMP/PagP_B-barrel"/>
</dbReference>
<feature type="domain" description="PEGA" evidence="1">
    <location>
        <begin position="227"/>
        <end position="283"/>
    </location>
</feature>
<dbReference type="Pfam" id="PF08308">
    <property type="entry name" value="PEGA"/>
    <property type="match status" value="1"/>
</dbReference>
<dbReference type="EMBL" id="JACRTF010000001">
    <property type="protein sequence ID" value="MBC8592849.1"/>
    <property type="molecule type" value="Genomic_DNA"/>
</dbReference>
<sequence length="461" mass="51098">MSNGTLKRLLLLVIILLSTYPSTHIWGQQGKINVASFQRMESDITARVTAPKRDQNGEICALIRIVTNVKDLMFEPDALGITARENKTGEIWLYVPRGARRISILHDELGIMRNYFYPDIIEKATVYEMVLNTGDQQDKPVVENNMQLIVVRPEPATANIYIDDEQVPVENGLFNATMPKGEHSYRVEAPMYQSEAGVISLGSNPVTKSVVLKPKFGYMEIFSLPEQDAKVYIDTTLVGTTPYRSDRMAIKEYKVRIEKERYFPIDTILTVSPGETVRPTFNMRSTIKPKVPMNTLILLQAGYNPNTTTFGAMLGFGKKKNGFYVGFRSDFGSAGSDFEGNENGVIGENSSSSFYEPGVTHQSRMSVTGGYFRRLNKTIYLYAGAGYGSRVLSYELNSASADINTGASLEGMQVKDIDKSSTGFAAEIGGILRFNKFLISAGYHTVGGKYHEVSAGIGMIF</sequence>
<dbReference type="AlphaFoldDB" id="A0A926F6M1"/>
<dbReference type="SUPFAM" id="SSF56925">
    <property type="entry name" value="OMPA-like"/>
    <property type="match status" value="1"/>
</dbReference>
<organism evidence="2 3">
    <name type="scientific">Jilunia laotingensis</name>
    <dbReference type="NCBI Taxonomy" id="2763675"/>
    <lineage>
        <taxon>Bacteria</taxon>
        <taxon>Pseudomonadati</taxon>
        <taxon>Bacteroidota</taxon>
        <taxon>Bacteroidia</taxon>
        <taxon>Bacteroidales</taxon>
        <taxon>Bacteroidaceae</taxon>
        <taxon>Jilunia</taxon>
    </lineage>
</organism>
<evidence type="ECO:0000313" key="3">
    <source>
        <dbReference type="Proteomes" id="UP000651085"/>
    </source>
</evidence>
<name>A0A926F6M1_9BACT</name>
<protein>
    <submittedName>
        <fullName evidence="2">PEGA domain-containing protein</fullName>
    </submittedName>
</protein>
<dbReference type="RefSeq" id="WP_262434012.1">
    <property type="nucleotide sequence ID" value="NZ_JACRTF010000001.1"/>
</dbReference>
<keyword evidence="3" id="KW-1185">Reference proteome</keyword>
<dbReference type="Proteomes" id="UP000651085">
    <property type="component" value="Unassembled WGS sequence"/>
</dbReference>